<keyword evidence="4 10" id="KW-0812">Transmembrane</keyword>
<feature type="signal peptide" evidence="11">
    <location>
        <begin position="1"/>
        <end position="22"/>
    </location>
</feature>
<keyword evidence="9" id="KW-0961">Cell wall biogenesis/degradation</keyword>
<evidence type="ECO:0000256" key="5">
    <source>
        <dbReference type="ARBA" id="ARBA00022729"/>
    </source>
</evidence>
<evidence type="ECO:0000313" key="13">
    <source>
        <dbReference type="Proteomes" id="UP000823399"/>
    </source>
</evidence>
<reference evidence="12" key="1">
    <citation type="journal article" date="2020" name="New Phytol.">
        <title>Comparative genomics reveals dynamic genome evolution in host specialist ectomycorrhizal fungi.</title>
        <authorList>
            <person name="Lofgren L.A."/>
            <person name="Nguyen N.H."/>
            <person name="Vilgalys R."/>
            <person name="Ruytinx J."/>
            <person name="Liao H.L."/>
            <person name="Branco S."/>
            <person name="Kuo A."/>
            <person name="LaButti K."/>
            <person name="Lipzen A."/>
            <person name="Andreopoulos W."/>
            <person name="Pangilinan J."/>
            <person name="Riley R."/>
            <person name="Hundley H."/>
            <person name="Na H."/>
            <person name="Barry K."/>
            <person name="Grigoriev I.V."/>
            <person name="Stajich J.E."/>
            <person name="Kennedy P.G."/>
        </authorList>
    </citation>
    <scope>NUCLEOTIDE SEQUENCE</scope>
    <source>
        <strain evidence="12">FC423</strain>
    </source>
</reference>
<evidence type="ECO:0000256" key="1">
    <source>
        <dbReference type="ARBA" id="ARBA00004115"/>
    </source>
</evidence>
<dbReference type="GO" id="GO:0005789">
    <property type="term" value="C:endoplasmic reticulum membrane"/>
    <property type="evidence" value="ECO:0007669"/>
    <property type="project" value="UniProtKB-SubCell"/>
</dbReference>
<dbReference type="GO" id="GO:0006078">
    <property type="term" value="P:(1-&gt;6)-beta-D-glucan biosynthetic process"/>
    <property type="evidence" value="ECO:0007669"/>
    <property type="project" value="TreeGrafter"/>
</dbReference>
<keyword evidence="13" id="KW-1185">Reference proteome</keyword>
<sequence>MAGRAAILALLPVVGVLGYADTVPIVAWSSKSSSVLNGLSPDLRYEDSVSIIDGVLSPEGACSFDTVLVINQPGLRSSDLRALPTSSGLSAILNTAPSSRQYPHVKRSASASLQDITESLARRCGSTLTNASPADGPLDLAENSKHVVCVNMPAIEGSPKLRKVAMLGHDQYLSSEIEKIDAAFTSHLVLYVGSPLEHPGYRRQLLPPSEFDSTYAPPDNSTLSDGGIFKRYQLFSTPLLVALLVVFFIIVPIIMMAVSALASLQSSVRLEAPKGYHAQEKKTQ</sequence>
<evidence type="ECO:0000256" key="3">
    <source>
        <dbReference type="ARBA" id="ARBA00022089"/>
    </source>
</evidence>
<protein>
    <recommendedName>
        <fullName evidence="3">Protein BIG1</fullName>
    </recommendedName>
</protein>
<evidence type="ECO:0000313" key="12">
    <source>
        <dbReference type="EMBL" id="KAG2114697.1"/>
    </source>
</evidence>
<evidence type="ECO:0000256" key="11">
    <source>
        <dbReference type="SAM" id="SignalP"/>
    </source>
</evidence>
<dbReference type="GeneID" id="64698399"/>
<dbReference type="AlphaFoldDB" id="A0A9P7FD93"/>
<organism evidence="12 13">
    <name type="scientific">Suillus discolor</name>
    <dbReference type="NCBI Taxonomy" id="1912936"/>
    <lineage>
        <taxon>Eukaryota</taxon>
        <taxon>Fungi</taxon>
        <taxon>Dikarya</taxon>
        <taxon>Basidiomycota</taxon>
        <taxon>Agaricomycotina</taxon>
        <taxon>Agaricomycetes</taxon>
        <taxon>Agaricomycetidae</taxon>
        <taxon>Boletales</taxon>
        <taxon>Suillineae</taxon>
        <taxon>Suillaceae</taxon>
        <taxon>Suillus</taxon>
    </lineage>
</organism>
<evidence type="ECO:0000256" key="4">
    <source>
        <dbReference type="ARBA" id="ARBA00022692"/>
    </source>
</evidence>
<gene>
    <name evidence="12" type="ORF">F5147DRAFT_677635</name>
</gene>
<evidence type="ECO:0000256" key="9">
    <source>
        <dbReference type="ARBA" id="ARBA00023316"/>
    </source>
</evidence>
<keyword evidence="8 10" id="KW-0472">Membrane</keyword>
<evidence type="ECO:0000256" key="7">
    <source>
        <dbReference type="ARBA" id="ARBA00022989"/>
    </source>
</evidence>
<dbReference type="RefSeq" id="XP_041296645.1">
    <property type="nucleotide sequence ID" value="XM_041436140.1"/>
</dbReference>
<feature type="chain" id="PRO_5040203516" description="Protein BIG1" evidence="11">
    <location>
        <begin position="23"/>
        <end position="284"/>
    </location>
</feature>
<evidence type="ECO:0000256" key="10">
    <source>
        <dbReference type="SAM" id="Phobius"/>
    </source>
</evidence>
<keyword evidence="6" id="KW-0256">Endoplasmic reticulum</keyword>
<keyword evidence="7 10" id="KW-1133">Transmembrane helix</keyword>
<evidence type="ECO:0000256" key="8">
    <source>
        <dbReference type="ARBA" id="ARBA00023136"/>
    </source>
</evidence>
<dbReference type="OrthoDB" id="10029326at2759"/>
<dbReference type="PANTHER" id="PTHR28285:SF1">
    <property type="entry name" value="PROTEIN BIG1"/>
    <property type="match status" value="1"/>
</dbReference>
<evidence type="ECO:0000256" key="6">
    <source>
        <dbReference type="ARBA" id="ARBA00022824"/>
    </source>
</evidence>
<name>A0A9P7FD93_9AGAM</name>
<comment type="subcellular location">
    <subcellularLocation>
        <location evidence="1">Endoplasmic reticulum membrane</location>
        <topology evidence="1">Single-pass type I membrane protein</topology>
    </subcellularLocation>
</comment>
<evidence type="ECO:0000256" key="2">
    <source>
        <dbReference type="ARBA" id="ARBA00008203"/>
    </source>
</evidence>
<dbReference type="Proteomes" id="UP000823399">
    <property type="component" value="Unassembled WGS sequence"/>
</dbReference>
<keyword evidence="5 11" id="KW-0732">Signal</keyword>
<dbReference type="InterPro" id="IPR037654">
    <property type="entry name" value="Big1"/>
</dbReference>
<feature type="transmembrane region" description="Helical" evidence="10">
    <location>
        <begin position="239"/>
        <end position="264"/>
    </location>
</feature>
<dbReference type="GO" id="GO:0071555">
    <property type="term" value="P:cell wall organization"/>
    <property type="evidence" value="ECO:0007669"/>
    <property type="project" value="UniProtKB-KW"/>
</dbReference>
<dbReference type="PANTHER" id="PTHR28285">
    <property type="entry name" value="PROTEIN BIG1"/>
    <property type="match status" value="1"/>
</dbReference>
<proteinExistence type="inferred from homology"/>
<comment type="similarity">
    <text evidence="2">Belongs to the BIG1 family.</text>
</comment>
<dbReference type="GO" id="GO:0009272">
    <property type="term" value="P:fungal-type cell wall biogenesis"/>
    <property type="evidence" value="ECO:0007669"/>
    <property type="project" value="TreeGrafter"/>
</dbReference>
<comment type="caution">
    <text evidence="12">The sequence shown here is derived from an EMBL/GenBank/DDBJ whole genome shotgun (WGS) entry which is preliminary data.</text>
</comment>
<dbReference type="EMBL" id="JABBWM010000009">
    <property type="protein sequence ID" value="KAG2114697.1"/>
    <property type="molecule type" value="Genomic_DNA"/>
</dbReference>
<accession>A0A9P7FD93</accession>